<dbReference type="AlphaFoldDB" id="A0A9P0N1Y8"/>
<protein>
    <submittedName>
        <fullName evidence="2">Uncharacterized protein</fullName>
    </submittedName>
</protein>
<organism evidence="2 3">
    <name type="scientific">Spodoptera littoralis</name>
    <name type="common">Egyptian cotton leafworm</name>
    <dbReference type="NCBI Taxonomy" id="7109"/>
    <lineage>
        <taxon>Eukaryota</taxon>
        <taxon>Metazoa</taxon>
        <taxon>Ecdysozoa</taxon>
        <taxon>Arthropoda</taxon>
        <taxon>Hexapoda</taxon>
        <taxon>Insecta</taxon>
        <taxon>Pterygota</taxon>
        <taxon>Neoptera</taxon>
        <taxon>Endopterygota</taxon>
        <taxon>Lepidoptera</taxon>
        <taxon>Glossata</taxon>
        <taxon>Ditrysia</taxon>
        <taxon>Noctuoidea</taxon>
        <taxon>Noctuidae</taxon>
        <taxon>Amphipyrinae</taxon>
        <taxon>Spodoptera</taxon>
    </lineage>
</organism>
<keyword evidence="1" id="KW-0472">Membrane</keyword>
<dbReference type="Proteomes" id="UP001153321">
    <property type="component" value="Chromosome 2"/>
</dbReference>
<dbReference type="PROSITE" id="PS51257">
    <property type="entry name" value="PROKAR_LIPOPROTEIN"/>
    <property type="match status" value="1"/>
</dbReference>
<feature type="transmembrane region" description="Helical" evidence="1">
    <location>
        <begin position="42"/>
        <end position="71"/>
    </location>
</feature>
<dbReference type="EMBL" id="LR824533">
    <property type="protein sequence ID" value="CAH1639501.1"/>
    <property type="molecule type" value="Genomic_DNA"/>
</dbReference>
<keyword evidence="1" id="KW-1133">Transmembrane helix</keyword>
<accession>A0A9P0N1Y8</accession>
<keyword evidence="1" id="KW-0812">Transmembrane</keyword>
<gene>
    <name evidence="2" type="ORF">SPLIT_LOCUS4858</name>
</gene>
<keyword evidence="3" id="KW-1185">Reference proteome</keyword>
<evidence type="ECO:0000313" key="3">
    <source>
        <dbReference type="Proteomes" id="UP001153321"/>
    </source>
</evidence>
<evidence type="ECO:0000313" key="2">
    <source>
        <dbReference type="EMBL" id="CAH1639501.1"/>
    </source>
</evidence>
<name>A0A9P0N1Y8_SPOLI</name>
<evidence type="ECO:0000256" key="1">
    <source>
        <dbReference type="SAM" id="Phobius"/>
    </source>
</evidence>
<proteinExistence type="predicted"/>
<sequence>MWMALRTFSSLFSAISSCAPPRKPTVSRSSSGYEVLHGLLARLHLFLIFIFLIHTTRLTIHFFCFLFYYFYLWSI</sequence>
<reference evidence="2" key="1">
    <citation type="submission" date="2022-02" db="EMBL/GenBank/DDBJ databases">
        <authorList>
            <person name="King R."/>
        </authorList>
    </citation>
    <scope>NUCLEOTIDE SEQUENCE</scope>
</reference>